<evidence type="ECO:0000313" key="2">
    <source>
        <dbReference type="EMBL" id="KAK2611346.1"/>
    </source>
</evidence>
<keyword evidence="3" id="KW-1185">Reference proteome</keyword>
<organism evidence="2 3">
    <name type="scientific">Phomopsis amygdali</name>
    <name type="common">Fusicoccum amygdali</name>
    <dbReference type="NCBI Taxonomy" id="1214568"/>
    <lineage>
        <taxon>Eukaryota</taxon>
        <taxon>Fungi</taxon>
        <taxon>Dikarya</taxon>
        <taxon>Ascomycota</taxon>
        <taxon>Pezizomycotina</taxon>
        <taxon>Sordariomycetes</taxon>
        <taxon>Sordariomycetidae</taxon>
        <taxon>Diaporthales</taxon>
        <taxon>Diaporthaceae</taxon>
        <taxon>Diaporthe</taxon>
    </lineage>
</organism>
<accession>A0AAD9SMJ6</accession>
<feature type="region of interest" description="Disordered" evidence="1">
    <location>
        <begin position="57"/>
        <end position="79"/>
    </location>
</feature>
<dbReference type="Proteomes" id="UP001265746">
    <property type="component" value="Unassembled WGS sequence"/>
</dbReference>
<evidence type="ECO:0000313" key="3">
    <source>
        <dbReference type="Proteomes" id="UP001265746"/>
    </source>
</evidence>
<reference evidence="2" key="1">
    <citation type="submission" date="2023-06" db="EMBL/GenBank/DDBJ databases">
        <authorList>
            <person name="Noh H."/>
        </authorList>
    </citation>
    <scope>NUCLEOTIDE SEQUENCE</scope>
    <source>
        <strain evidence="2">DUCC20226</strain>
    </source>
</reference>
<protein>
    <submittedName>
        <fullName evidence="2">Uncharacterized protein</fullName>
    </submittedName>
</protein>
<dbReference type="EMBL" id="JAUJFL010000002">
    <property type="protein sequence ID" value="KAK2611346.1"/>
    <property type="molecule type" value="Genomic_DNA"/>
</dbReference>
<gene>
    <name evidence="2" type="ORF">N8I77_004693</name>
</gene>
<feature type="region of interest" description="Disordered" evidence="1">
    <location>
        <begin position="1"/>
        <end position="38"/>
    </location>
</feature>
<proteinExistence type="predicted"/>
<feature type="compositionally biased region" description="Acidic residues" evidence="1">
    <location>
        <begin position="17"/>
        <end position="31"/>
    </location>
</feature>
<evidence type="ECO:0000256" key="1">
    <source>
        <dbReference type="SAM" id="MobiDB-lite"/>
    </source>
</evidence>
<comment type="caution">
    <text evidence="2">The sequence shown here is derived from an EMBL/GenBank/DDBJ whole genome shotgun (WGS) entry which is preliminary data.</text>
</comment>
<dbReference type="AlphaFoldDB" id="A0AAD9SMJ6"/>
<sequence length="79" mass="9353">MDMAAYSRPPTPFPTQQEEEDREEDKEELEGEASSRMGRSGMAAWVWVRTRYQKRQQGPRRHVFKTRDESEISYISSEL</sequence>
<name>A0AAD9SMJ6_PHOAM</name>